<dbReference type="STRING" id="634500.EbC_30310"/>
<proteinExistence type="inferred from homology"/>
<dbReference type="Gene3D" id="2.40.50.100">
    <property type="match status" value="1"/>
</dbReference>
<dbReference type="PANTHER" id="PTHR30386">
    <property type="entry name" value="MEMBRANE FUSION SUBUNIT OF EMRAB-TOLC MULTIDRUG EFFLUX PUMP"/>
    <property type="match status" value="1"/>
</dbReference>
<dbReference type="InterPro" id="IPR058625">
    <property type="entry name" value="MdtA-like_BSH"/>
</dbReference>
<keyword evidence="12" id="KW-1185">Reference proteome</keyword>
<evidence type="ECO:0000313" key="12">
    <source>
        <dbReference type="Proteomes" id="UP000008793"/>
    </source>
</evidence>
<dbReference type="KEGG" id="ebi:EbC_30310"/>
<dbReference type="AlphaFoldDB" id="D8MUQ5"/>
<keyword evidence="7" id="KW-0175">Coiled coil</keyword>
<dbReference type="InterPro" id="IPR058982">
    <property type="entry name" value="Beta-barrel_AprE"/>
</dbReference>
<keyword evidence="3" id="KW-0813">Transport</keyword>
<evidence type="ECO:0000256" key="7">
    <source>
        <dbReference type="SAM" id="Coils"/>
    </source>
</evidence>
<evidence type="ECO:0000256" key="5">
    <source>
        <dbReference type="ARBA" id="ARBA00022989"/>
    </source>
</evidence>
<evidence type="ECO:0000259" key="10">
    <source>
        <dbReference type="Pfam" id="PF26002"/>
    </source>
</evidence>
<dbReference type="PRINTS" id="PR01490">
    <property type="entry name" value="RTXTOXIND"/>
</dbReference>
<dbReference type="RefSeq" id="WP_013203047.1">
    <property type="nucleotide sequence ID" value="NC_014306.1"/>
</dbReference>
<name>D8MUQ5_ERWBE</name>
<reference evidence="11 12" key="1">
    <citation type="journal article" date="2010" name="BMC Genomics">
        <title>Genome comparison of the epiphytic bacteria Erwinia billingiae and E. tasmaniensis with the pear pathogen E. pyrifoliae.</title>
        <authorList>
            <person name="Kube M."/>
            <person name="Migdoll A.M."/>
            <person name="Gehring I."/>
            <person name="Heitmann K."/>
            <person name="Mayer Y."/>
            <person name="Kuhl H."/>
            <person name="Knaust F."/>
            <person name="Geider K."/>
            <person name="Reinhardt R."/>
        </authorList>
    </citation>
    <scope>NUCLEOTIDE SEQUENCE [LARGE SCALE GENOMIC DNA]</scope>
    <source>
        <strain evidence="11 12">Eb661</strain>
    </source>
</reference>
<evidence type="ECO:0000256" key="4">
    <source>
        <dbReference type="ARBA" id="ARBA00022692"/>
    </source>
</evidence>
<dbReference type="Gene3D" id="2.40.30.170">
    <property type="match status" value="1"/>
</dbReference>
<dbReference type="GO" id="GO:0016020">
    <property type="term" value="C:membrane"/>
    <property type="evidence" value="ECO:0007669"/>
    <property type="project" value="UniProtKB-SubCell"/>
</dbReference>
<sequence length="389" mass="43305">MSLIMVDRGMKQNERKTSAIIWLCTAALVIFFVWAHFAILDEVTVGTGKVTPLSRAQVIESLDGGIVDQLNVHEGDIVEKGEVLAKLDPTRFQSNFGEAASKARTLRASAERLQAELTGAPLAFSAETLKEPELVARETQLYQSRRRNLSETVKNLEDAKKLVQDELRMTAPLVAKGAAGEVEVIRLRRQVSDLQGKIDEAKNDYAVRAREEQVKNNADLDAQLQVVTGKEDQLTRATLYSPVRGIVKDIQVTTVGGVLQPGGKLMEIVPLEDQLLIETRINPRDIAYIRPGLPATVKVTAYDSSIYGDLPGEVETVSPDTIQDEVKRDQYYYRVYVRTQKAELTNKAGRKFPIVPGMVANVEIKTGQKSVMDYLIKPLNKVKESMRER</sequence>
<dbReference type="GO" id="GO:0009306">
    <property type="term" value="P:protein secretion"/>
    <property type="evidence" value="ECO:0007669"/>
    <property type="project" value="InterPro"/>
</dbReference>
<dbReference type="GeneID" id="90513007"/>
<evidence type="ECO:0000256" key="2">
    <source>
        <dbReference type="ARBA" id="ARBA00009477"/>
    </source>
</evidence>
<dbReference type="Pfam" id="PF26002">
    <property type="entry name" value="Beta-barrel_AprE"/>
    <property type="match status" value="1"/>
</dbReference>
<dbReference type="SUPFAM" id="SSF111369">
    <property type="entry name" value="HlyD-like secretion proteins"/>
    <property type="match status" value="1"/>
</dbReference>
<comment type="subcellular location">
    <subcellularLocation>
        <location evidence="1">Membrane</location>
        <topology evidence="1">Single-pass membrane protein</topology>
    </subcellularLocation>
</comment>
<keyword evidence="5 8" id="KW-1133">Transmembrane helix</keyword>
<feature type="transmembrane region" description="Helical" evidence="8">
    <location>
        <begin position="20"/>
        <end position="40"/>
    </location>
</feature>
<feature type="domain" description="AprE-like beta-barrel" evidence="10">
    <location>
        <begin position="275"/>
        <end position="367"/>
    </location>
</feature>
<dbReference type="HOGENOM" id="CLU_023976_8_0_6"/>
<evidence type="ECO:0000256" key="6">
    <source>
        <dbReference type="ARBA" id="ARBA00023136"/>
    </source>
</evidence>
<dbReference type="Pfam" id="PF25917">
    <property type="entry name" value="BSH_RND"/>
    <property type="match status" value="1"/>
</dbReference>
<keyword evidence="6 8" id="KW-0472">Membrane</keyword>
<evidence type="ECO:0000256" key="8">
    <source>
        <dbReference type="SAM" id="Phobius"/>
    </source>
</evidence>
<dbReference type="InterPro" id="IPR050739">
    <property type="entry name" value="MFP"/>
</dbReference>
<evidence type="ECO:0000313" key="11">
    <source>
        <dbReference type="EMBL" id="CAX60562.1"/>
    </source>
</evidence>
<dbReference type="PANTHER" id="PTHR30386:SF26">
    <property type="entry name" value="TRANSPORT PROTEIN COMB"/>
    <property type="match status" value="1"/>
</dbReference>
<evidence type="ECO:0000259" key="9">
    <source>
        <dbReference type="Pfam" id="PF25917"/>
    </source>
</evidence>
<dbReference type="InterPro" id="IPR006144">
    <property type="entry name" value="Secretion_HlyD_CS"/>
</dbReference>
<dbReference type="Proteomes" id="UP000008793">
    <property type="component" value="Chromosome"/>
</dbReference>
<feature type="coiled-coil region" evidence="7">
    <location>
        <begin position="139"/>
        <end position="204"/>
    </location>
</feature>
<accession>D8MUQ5</accession>
<comment type="similarity">
    <text evidence="2">Belongs to the membrane fusion protein (MFP) (TC 8.A.1) family.</text>
</comment>
<protein>
    <submittedName>
        <fullName evidence="11">Putative type I secretion membrane protein</fullName>
    </submittedName>
</protein>
<feature type="domain" description="Multidrug resistance protein MdtA-like barrel-sandwich hybrid" evidence="9">
    <location>
        <begin position="64"/>
        <end position="261"/>
    </location>
</feature>
<dbReference type="EMBL" id="FP236843">
    <property type="protein sequence ID" value="CAX60562.1"/>
    <property type="molecule type" value="Genomic_DNA"/>
</dbReference>
<evidence type="ECO:0000256" key="3">
    <source>
        <dbReference type="ARBA" id="ARBA00022448"/>
    </source>
</evidence>
<dbReference type="Gene3D" id="1.10.287.470">
    <property type="entry name" value="Helix hairpin bin"/>
    <property type="match status" value="1"/>
</dbReference>
<dbReference type="PROSITE" id="PS00543">
    <property type="entry name" value="HLYD_FAMILY"/>
    <property type="match status" value="1"/>
</dbReference>
<dbReference type="eggNOG" id="COG0845">
    <property type="taxonomic scope" value="Bacteria"/>
</dbReference>
<gene>
    <name evidence="11" type="ordered locus">EbC_30310</name>
</gene>
<keyword evidence="4 8" id="KW-0812">Transmembrane</keyword>
<evidence type="ECO:0000256" key="1">
    <source>
        <dbReference type="ARBA" id="ARBA00004167"/>
    </source>
</evidence>
<organism evidence="12">
    <name type="scientific">Erwinia billingiae (strain Eb661)</name>
    <dbReference type="NCBI Taxonomy" id="634500"/>
    <lineage>
        <taxon>Bacteria</taxon>
        <taxon>Pseudomonadati</taxon>
        <taxon>Pseudomonadota</taxon>
        <taxon>Gammaproteobacteria</taxon>
        <taxon>Enterobacterales</taxon>
        <taxon>Erwiniaceae</taxon>
        <taxon>Erwinia</taxon>
    </lineage>
</organism>